<dbReference type="InParanoid" id="D4H135"/>
<comment type="cofactor">
    <cofactor evidence="1">
        <name>[4Fe-4S] cluster</name>
        <dbReference type="ChEBI" id="CHEBI:49883"/>
    </cofactor>
</comment>
<evidence type="ECO:0000256" key="4">
    <source>
        <dbReference type="ARBA" id="ARBA00023004"/>
    </source>
</evidence>
<keyword evidence="5" id="KW-0411">Iron-sulfur</keyword>
<dbReference type="RefSeq" id="WP_013011208.1">
    <property type="nucleotide sequence ID" value="NC_013943.1"/>
</dbReference>
<sequence>MPRYTEPLYRPPSEANSLIFQITEGCSYNKCAFCGMYTAKPFRVKPVADVIREVDDIPEEFAMKVHKVFLADGDAAVYPTEGLIKILEHMNMRFPEIRRYSSYCGPQAIMKKSMDEWKSLYDAGLQLLYFGLESGNREVLKLMNKGMDAFKVMPKIKQIKELGVQFSVMIILGGGGKKLKQAHIDDSAKWISEVNPDFLSFLTLFLRRKKDYFNNLEKPTMADILDETRGIIEKVDGRNIIFRSNHVSNFVPLSGRLSQDKSKLISQIEDTRKVMEHRGILNEYPDFYEEF</sequence>
<name>D4H135_DENA2</name>
<keyword evidence="8" id="KW-1185">Reference proteome</keyword>
<evidence type="ECO:0000256" key="5">
    <source>
        <dbReference type="ARBA" id="ARBA00023014"/>
    </source>
</evidence>
<dbReference type="GO" id="GO:0046872">
    <property type="term" value="F:metal ion binding"/>
    <property type="evidence" value="ECO:0007669"/>
    <property type="project" value="UniProtKB-KW"/>
</dbReference>
<proteinExistence type="predicted"/>
<organism evidence="7 8">
    <name type="scientific">Denitrovibrio acetiphilus (strain DSM 12809 / NBRC 114555 / N2460)</name>
    <dbReference type="NCBI Taxonomy" id="522772"/>
    <lineage>
        <taxon>Bacteria</taxon>
        <taxon>Pseudomonadati</taxon>
        <taxon>Deferribacterota</taxon>
        <taxon>Deferribacteres</taxon>
        <taxon>Deferribacterales</taxon>
        <taxon>Geovibrionaceae</taxon>
        <taxon>Denitrovibrio</taxon>
    </lineage>
</organism>
<dbReference type="Gene3D" id="3.80.30.20">
    <property type="entry name" value="tm_1862 like domain"/>
    <property type="match status" value="1"/>
</dbReference>
<gene>
    <name evidence="7" type="ordered locus">Dacet_1935</name>
</gene>
<dbReference type="InterPro" id="IPR023404">
    <property type="entry name" value="rSAM_horseshoe"/>
</dbReference>
<dbReference type="OrthoDB" id="9777636at2"/>
<dbReference type="SFLD" id="SFLDG01082">
    <property type="entry name" value="B12-binding_domain_containing"/>
    <property type="match status" value="1"/>
</dbReference>
<accession>D4H135</accession>
<evidence type="ECO:0000259" key="6">
    <source>
        <dbReference type="PROSITE" id="PS51918"/>
    </source>
</evidence>
<dbReference type="KEGG" id="dap:Dacet_1935"/>
<evidence type="ECO:0000313" key="8">
    <source>
        <dbReference type="Proteomes" id="UP000002012"/>
    </source>
</evidence>
<dbReference type="InterPro" id="IPR007197">
    <property type="entry name" value="rSAM"/>
</dbReference>
<evidence type="ECO:0000256" key="2">
    <source>
        <dbReference type="ARBA" id="ARBA00022691"/>
    </source>
</evidence>
<dbReference type="InterPro" id="IPR058240">
    <property type="entry name" value="rSAM_sf"/>
</dbReference>
<keyword evidence="4" id="KW-0408">Iron</keyword>
<dbReference type="InterPro" id="IPR051198">
    <property type="entry name" value="BchE-like"/>
</dbReference>
<dbReference type="CDD" id="cd01335">
    <property type="entry name" value="Radical_SAM"/>
    <property type="match status" value="1"/>
</dbReference>
<keyword evidence="3" id="KW-0479">Metal-binding</keyword>
<dbReference type="STRING" id="522772.Dacet_1935"/>
<evidence type="ECO:0000256" key="1">
    <source>
        <dbReference type="ARBA" id="ARBA00001966"/>
    </source>
</evidence>
<reference evidence="7 8" key="1">
    <citation type="journal article" date="2010" name="Stand. Genomic Sci.">
        <title>Complete genome sequence of Denitrovibrio acetiphilus type strain (N2460).</title>
        <authorList>
            <person name="Kiss H."/>
            <person name="Lang E."/>
            <person name="Lapidus A."/>
            <person name="Copeland A."/>
            <person name="Nolan M."/>
            <person name="Glavina Del Rio T."/>
            <person name="Chen F."/>
            <person name="Lucas S."/>
            <person name="Tice H."/>
            <person name="Cheng J.F."/>
            <person name="Han C."/>
            <person name="Goodwin L."/>
            <person name="Pitluck S."/>
            <person name="Liolios K."/>
            <person name="Pati A."/>
            <person name="Ivanova N."/>
            <person name="Mavromatis K."/>
            <person name="Chen A."/>
            <person name="Palaniappan K."/>
            <person name="Land M."/>
            <person name="Hauser L."/>
            <person name="Chang Y.J."/>
            <person name="Jeffries C.D."/>
            <person name="Detter J.C."/>
            <person name="Brettin T."/>
            <person name="Spring S."/>
            <person name="Rohde M."/>
            <person name="Goker M."/>
            <person name="Woyke T."/>
            <person name="Bristow J."/>
            <person name="Eisen J.A."/>
            <person name="Markowitz V."/>
            <person name="Hugenholtz P."/>
            <person name="Kyrpides N.C."/>
            <person name="Klenk H.P."/>
        </authorList>
    </citation>
    <scope>NUCLEOTIDE SEQUENCE [LARGE SCALE GENOMIC DNA]</scope>
    <source>
        <strain evidence="8">DSM 12809 / NBRC 114555 / N2460</strain>
    </source>
</reference>
<keyword evidence="2" id="KW-0949">S-adenosyl-L-methionine</keyword>
<evidence type="ECO:0000256" key="3">
    <source>
        <dbReference type="ARBA" id="ARBA00022723"/>
    </source>
</evidence>
<dbReference type="Proteomes" id="UP000002012">
    <property type="component" value="Chromosome"/>
</dbReference>
<dbReference type="SFLD" id="SFLDS00029">
    <property type="entry name" value="Radical_SAM"/>
    <property type="match status" value="1"/>
</dbReference>
<dbReference type="EMBL" id="CP001968">
    <property type="protein sequence ID" value="ADD68698.1"/>
    <property type="molecule type" value="Genomic_DNA"/>
</dbReference>
<dbReference type="Pfam" id="PF04055">
    <property type="entry name" value="Radical_SAM"/>
    <property type="match status" value="1"/>
</dbReference>
<dbReference type="SUPFAM" id="SSF102114">
    <property type="entry name" value="Radical SAM enzymes"/>
    <property type="match status" value="1"/>
</dbReference>
<dbReference type="GO" id="GO:0051536">
    <property type="term" value="F:iron-sulfur cluster binding"/>
    <property type="evidence" value="ECO:0007669"/>
    <property type="project" value="UniProtKB-KW"/>
</dbReference>
<dbReference type="PROSITE" id="PS51918">
    <property type="entry name" value="RADICAL_SAM"/>
    <property type="match status" value="1"/>
</dbReference>
<dbReference type="HOGENOM" id="CLU_044464_1_0_0"/>
<dbReference type="SMART" id="SM00729">
    <property type="entry name" value="Elp3"/>
    <property type="match status" value="1"/>
</dbReference>
<dbReference type="AlphaFoldDB" id="D4H135"/>
<dbReference type="GO" id="GO:0003824">
    <property type="term" value="F:catalytic activity"/>
    <property type="evidence" value="ECO:0007669"/>
    <property type="project" value="InterPro"/>
</dbReference>
<dbReference type="PANTHER" id="PTHR43409">
    <property type="entry name" value="ANAEROBIC MAGNESIUM-PROTOPORPHYRIN IX MONOMETHYL ESTER CYCLASE-RELATED"/>
    <property type="match status" value="1"/>
</dbReference>
<dbReference type="SFLD" id="SFLDG01095">
    <property type="entry name" value="Uncharacterised_Radical_SAM_Su"/>
    <property type="match status" value="1"/>
</dbReference>
<evidence type="ECO:0000313" key="7">
    <source>
        <dbReference type="EMBL" id="ADD68698.1"/>
    </source>
</evidence>
<protein>
    <submittedName>
        <fullName evidence="7">Radical SAM domain protein</fullName>
    </submittedName>
</protein>
<dbReference type="eggNOG" id="COG1032">
    <property type="taxonomic scope" value="Bacteria"/>
</dbReference>
<feature type="domain" description="Radical SAM core" evidence="6">
    <location>
        <begin position="10"/>
        <end position="243"/>
    </location>
</feature>
<dbReference type="PaxDb" id="522772-Dacet_1935"/>
<dbReference type="InterPro" id="IPR006638">
    <property type="entry name" value="Elp3/MiaA/NifB-like_rSAM"/>
</dbReference>
<dbReference type="PANTHER" id="PTHR43409:SF4">
    <property type="entry name" value="RADICAL SAM SUPERFAMILY PROTEIN"/>
    <property type="match status" value="1"/>
</dbReference>